<feature type="chain" id="PRO_5002534550" evidence="1">
    <location>
        <begin position="25"/>
        <end position="206"/>
    </location>
</feature>
<name>A0A0G0T622_9BACT</name>
<evidence type="ECO:0000256" key="1">
    <source>
        <dbReference type="SAM" id="SignalP"/>
    </source>
</evidence>
<accession>A0A0G0T622</accession>
<reference evidence="2 3" key="1">
    <citation type="journal article" date="2015" name="Nature">
        <title>rRNA introns, odd ribosomes, and small enigmatic genomes across a large radiation of phyla.</title>
        <authorList>
            <person name="Brown C.T."/>
            <person name="Hug L.A."/>
            <person name="Thomas B.C."/>
            <person name="Sharon I."/>
            <person name="Castelle C.J."/>
            <person name="Singh A."/>
            <person name="Wilkins M.J."/>
            <person name="Williams K.H."/>
            <person name="Banfield J.F."/>
        </authorList>
    </citation>
    <scope>NUCLEOTIDE SEQUENCE [LARGE SCALE GENOMIC DNA]</scope>
</reference>
<protein>
    <submittedName>
        <fullName evidence="2">Uncharacterized protein</fullName>
    </submittedName>
</protein>
<keyword evidence="1" id="KW-0732">Signal</keyword>
<gene>
    <name evidence="2" type="ORF">UT64_C0011G0005</name>
</gene>
<evidence type="ECO:0000313" key="3">
    <source>
        <dbReference type="Proteomes" id="UP000034137"/>
    </source>
</evidence>
<proteinExistence type="predicted"/>
<dbReference type="Proteomes" id="UP000034137">
    <property type="component" value="Unassembled WGS sequence"/>
</dbReference>
<dbReference type="EMBL" id="LBXO01000011">
    <property type="protein sequence ID" value="KKR33272.1"/>
    <property type="molecule type" value="Genomic_DNA"/>
</dbReference>
<feature type="signal peptide" evidence="1">
    <location>
        <begin position="1"/>
        <end position="24"/>
    </location>
</feature>
<sequence>MKPAKLSKILVFILLVSFPPTVLAETYLENNFVDIRNNINISASTGNNKSNSIKNGKVELKAEVSNEINGENVNSYKLEKSYDTQNVKIELKNEISSKNNEIKTENELKINDQVQILENKTNYKKIEDNPKDNLKKTEDNAKKIIEEMPAQKNDSQKKADLAPVNKISDNKNENIKEIPFWKKITANFNNFYKFISTKIKHLHILN</sequence>
<organism evidence="2 3">
    <name type="scientific">Candidatus Falkowbacteria bacterium GW2011_GWF2_39_8</name>
    <dbReference type="NCBI Taxonomy" id="1618642"/>
    <lineage>
        <taxon>Bacteria</taxon>
        <taxon>Candidatus Falkowiibacteriota</taxon>
    </lineage>
</organism>
<evidence type="ECO:0000313" key="2">
    <source>
        <dbReference type="EMBL" id="KKR33272.1"/>
    </source>
</evidence>
<comment type="caution">
    <text evidence="2">The sequence shown here is derived from an EMBL/GenBank/DDBJ whole genome shotgun (WGS) entry which is preliminary data.</text>
</comment>
<dbReference type="AlphaFoldDB" id="A0A0G0T622"/>